<dbReference type="GO" id="GO:0030313">
    <property type="term" value="C:cell envelope"/>
    <property type="evidence" value="ECO:0007669"/>
    <property type="project" value="UniProtKB-SubCell"/>
</dbReference>
<accession>A0A4P7W639</accession>
<organism evidence="6 7">
    <name type="scientific">Duncaniella dubosii</name>
    <dbReference type="NCBI Taxonomy" id="2518971"/>
    <lineage>
        <taxon>Bacteria</taxon>
        <taxon>Pseudomonadati</taxon>
        <taxon>Bacteroidota</taxon>
        <taxon>Bacteroidia</taxon>
        <taxon>Bacteroidales</taxon>
        <taxon>Muribaculaceae</taxon>
        <taxon>Duncaniella</taxon>
    </lineage>
</organism>
<evidence type="ECO:0000256" key="1">
    <source>
        <dbReference type="ARBA" id="ARBA00004196"/>
    </source>
</evidence>
<dbReference type="PANTHER" id="PTHR32347:SF14">
    <property type="entry name" value="EFFLUX SYSTEM COMPONENT YKNX-RELATED"/>
    <property type="match status" value="1"/>
</dbReference>
<evidence type="ECO:0000313" key="7">
    <source>
        <dbReference type="Proteomes" id="UP000297149"/>
    </source>
</evidence>
<dbReference type="Gene3D" id="1.10.287.470">
    <property type="entry name" value="Helix hairpin bin"/>
    <property type="match status" value="1"/>
</dbReference>
<feature type="domain" description="Multidrug resistance protein MdtA-like C-terminal permuted SH3" evidence="5">
    <location>
        <begin position="364"/>
        <end position="405"/>
    </location>
</feature>
<keyword evidence="4" id="KW-0812">Transmembrane</keyword>
<comment type="subcellular location">
    <subcellularLocation>
        <location evidence="1">Cell envelope</location>
    </subcellularLocation>
</comment>
<feature type="coiled-coil region" evidence="3">
    <location>
        <begin position="106"/>
        <end position="133"/>
    </location>
</feature>
<gene>
    <name evidence="6" type="ORF">E7747_15615</name>
</gene>
<feature type="transmembrane region" description="Helical" evidence="4">
    <location>
        <begin position="21"/>
        <end position="39"/>
    </location>
</feature>
<dbReference type="KEGG" id="ddb:E7747_15615"/>
<evidence type="ECO:0000256" key="2">
    <source>
        <dbReference type="ARBA" id="ARBA00023054"/>
    </source>
</evidence>
<dbReference type="Pfam" id="PF25967">
    <property type="entry name" value="RND-MFP_C"/>
    <property type="match status" value="1"/>
</dbReference>
<dbReference type="AlphaFoldDB" id="A0A4P7W639"/>
<dbReference type="InterPro" id="IPR050465">
    <property type="entry name" value="UPF0194_transport"/>
</dbReference>
<protein>
    <submittedName>
        <fullName evidence="6">HlyD family efflux transporter periplasmic adaptor subunit</fullName>
    </submittedName>
</protein>
<proteinExistence type="predicted"/>
<dbReference type="EMBL" id="CP039396">
    <property type="protein sequence ID" value="QCD43554.1"/>
    <property type="molecule type" value="Genomic_DNA"/>
</dbReference>
<dbReference type="RefSeq" id="WP_136416913.1">
    <property type="nucleotide sequence ID" value="NZ_CP039396.1"/>
</dbReference>
<sequence>MDRELTKAERTKARRKKIIPYIIGIVAVIIIFAVIMISLKASVNRDDLMTTTVDRGTIETTVTGSGSVVPAFEEIINSPISTRIMEVYCKAGDSVDMGTPLLRLDLQSTETELNKLKDQIEMKRYELEQQKVNNSTRVSDLAMQVKVKEMSVNRLEVELRNERYLDSLGSGTGDRVHQAELAYNTGRLELEQMRQQLANEHRVTDAGLNVKNLDINIAEKNLGEMSRTLSDAQIRAPRRATLTFINDQIGQKISEGEKIAIISDLSHFKVDGELADSYGDRIRVGSKAVVRIGRERMPGIVSNVTPLSRNGVISFTVRLDDDANHRLRSGLKTDVYIMCDVMEDVKRIKNGSFYTGPGSYDLYVFNGDNELTRRTVKLGDSNFEFVEIISGLEPGDRVVISDMKRFGNSNTIKVK</sequence>
<keyword evidence="7" id="KW-1185">Reference proteome</keyword>
<dbReference type="InterPro" id="IPR058627">
    <property type="entry name" value="MdtA-like_C"/>
</dbReference>
<keyword evidence="4" id="KW-0472">Membrane</keyword>
<evidence type="ECO:0000259" key="5">
    <source>
        <dbReference type="Pfam" id="PF25967"/>
    </source>
</evidence>
<reference evidence="7" key="1">
    <citation type="submission" date="2019-02" db="EMBL/GenBank/DDBJ databases">
        <title>Isolation and identification of novel species under the genus Muribaculum.</title>
        <authorList>
            <person name="Miyake S."/>
            <person name="Ding Y."/>
            <person name="Low A."/>
            <person name="Soh M."/>
            <person name="Seedorf H."/>
        </authorList>
    </citation>
    <scope>NUCLEOTIDE SEQUENCE [LARGE SCALE GENOMIC DNA]</scope>
    <source>
        <strain evidence="7">H5</strain>
    </source>
</reference>
<evidence type="ECO:0000256" key="3">
    <source>
        <dbReference type="SAM" id="Coils"/>
    </source>
</evidence>
<dbReference type="PANTHER" id="PTHR32347">
    <property type="entry name" value="EFFLUX SYSTEM COMPONENT YKNX-RELATED"/>
    <property type="match status" value="1"/>
</dbReference>
<dbReference type="Gene3D" id="2.40.420.20">
    <property type="match status" value="1"/>
</dbReference>
<dbReference type="Gene3D" id="2.40.50.100">
    <property type="match status" value="1"/>
</dbReference>
<keyword evidence="4" id="KW-1133">Transmembrane helix</keyword>
<keyword evidence="2 3" id="KW-0175">Coiled coil</keyword>
<evidence type="ECO:0000256" key="4">
    <source>
        <dbReference type="SAM" id="Phobius"/>
    </source>
</evidence>
<dbReference type="Gene3D" id="2.40.30.170">
    <property type="match status" value="1"/>
</dbReference>
<name>A0A4P7W639_9BACT</name>
<dbReference type="Proteomes" id="UP000297149">
    <property type="component" value="Chromosome"/>
</dbReference>
<evidence type="ECO:0000313" key="6">
    <source>
        <dbReference type="EMBL" id="QCD43554.1"/>
    </source>
</evidence>